<evidence type="ECO:0000256" key="1">
    <source>
        <dbReference type="ARBA" id="ARBA00022679"/>
    </source>
</evidence>
<dbReference type="AlphaFoldDB" id="U6MYD7"/>
<dbReference type="Pfam" id="PF00583">
    <property type="entry name" value="Acetyltransf_1"/>
    <property type="match status" value="1"/>
</dbReference>
<dbReference type="PANTHER" id="PTHR13947:SF37">
    <property type="entry name" value="LD18367P"/>
    <property type="match status" value="1"/>
</dbReference>
<dbReference type="InterPro" id="IPR016181">
    <property type="entry name" value="Acyl_CoA_acyltransferase"/>
</dbReference>
<dbReference type="GeneID" id="25476741"/>
<dbReference type="GO" id="GO:0008080">
    <property type="term" value="F:N-acetyltransferase activity"/>
    <property type="evidence" value="ECO:0007669"/>
    <property type="project" value="InterPro"/>
</dbReference>
<reference evidence="3" key="2">
    <citation type="submission" date="2013-10" db="EMBL/GenBank/DDBJ databases">
        <authorList>
            <person name="Aslett M."/>
        </authorList>
    </citation>
    <scope>NUCLEOTIDE SEQUENCE [LARGE SCALE GENOMIC DNA]</scope>
    <source>
        <strain evidence="3">Houghton</strain>
    </source>
</reference>
<keyword evidence="4" id="KW-1185">Reference proteome</keyword>
<evidence type="ECO:0000313" key="4">
    <source>
        <dbReference type="Proteomes" id="UP000030754"/>
    </source>
</evidence>
<dbReference type="Proteomes" id="UP000030754">
    <property type="component" value="Unassembled WGS sequence"/>
</dbReference>
<evidence type="ECO:0000313" key="3">
    <source>
        <dbReference type="EMBL" id="CDJ69262.1"/>
    </source>
</evidence>
<accession>U6MYD7</accession>
<dbReference type="SUPFAM" id="SSF55729">
    <property type="entry name" value="Acyl-CoA N-acyltransferases (Nat)"/>
    <property type="match status" value="1"/>
</dbReference>
<dbReference type="OrthoDB" id="10039976at2759"/>
<protein>
    <submittedName>
        <fullName evidence="3">Acetyltransferase domain-containing protein, putative</fullName>
    </submittedName>
</protein>
<dbReference type="VEuPathDB" id="ToxoDB:ENH_00066060"/>
<gene>
    <name evidence="3" type="ORF">ENH_00066060</name>
</gene>
<feature type="domain" description="N-acetyltransferase" evidence="2">
    <location>
        <begin position="34"/>
        <end position="212"/>
    </location>
</feature>
<dbReference type="InterPro" id="IPR000182">
    <property type="entry name" value="GNAT_dom"/>
</dbReference>
<name>U6MYD7_9EIME</name>
<keyword evidence="1 3" id="KW-0808">Transferase</keyword>
<dbReference type="InterPro" id="IPR050769">
    <property type="entry name" value="NAT_camello-type"/>
</dbReference>
<dbReference type="RefSeq" id="XP_013437729.1">
    <property type="nucleotide sequence ID" value="XM_013582275.1"/>
</dbReference>
<dbReference type="PANTHER" id="PTHR13947">
    <property type="entry name" value="GNAT FAMILY N-ACETYLTRANSFERASE"/>
    <property type="match status" value="1"/>
</dbReference>
<proteinExistence type="predicted"/>
<dbReference type="Gene3D" id="3.40.630.30">
    <property type="match status" value="1"/>
</dbReference>
<dbReference type="CDD" id="cd04301">
    <property type="entry name" value="NAT_SF"/>
    <property type="match status" value="1"/>
</dbReference>
<evidence type="ECO:0000259" key="2">
    <source>
        <dbReference type="PROSITE" id="PS51186"/>
    </source>
</evidence>
<reference evidence="3" key="1">
    <citation type="submission" date="2013-10" db="EMBL/GenBank/DDBJ databases">
        <title>Genomic analysis of the causative agents of coccidiosis in chickens.</title>
        <authorList>
            <person name="Reid A.J."/>
            <person name="Blake D."/>
            <person name="Billington K."/>
            <person name="Browne H."/>
            <person name="Dunn M."/>
            <person name="Hung S."/>
            <person name="Kawahara F."/>
            <person name="Miranda-Saavedra D."/>
            <person name="Mourier T."/>
            <person name="Nagra H."/>
            <person name="Otto T.D."/>
            <person name="Rawlings N."/>
            <person name="Sanchez A."/>
            <person name="Sanders M."/>
            <person name="Subramaniam C."/>
            <person name="Tay Y."/>
            <person name="Dear P."/>
            <person name="Doerig C."/>
            <person name="Gruber A."/>
            <person name="Parkinson J."/>
            <person name="Shirley M."/>
            <person name="Wan K.L."/>
            <person name="Berriman M."/>
            <person name="Tomley F."/>
            <person name="Pain A."/>
        </authorList>
    </citation>
    <scope>NUCLEOTIDE SEQUENCE [LARGE SCALE GENOMIC DNA]</scope>
    <source>
        <strain evidence="3">Houghton</strain>
    </source>
</reference>
<sequence>MSANSTSGFVSCCWLKGSSACESPVVFTVKDKKYILRKMRRTDYEAARDLLPLVSRCQQQLTEADLSIILEQPTYLPFCCFAAAPDMGATHTAAASPEASCVGSNGCDEAARANARNTDSVPSEGPLCGFCEVYIQPHLGRAADGRLERVVIHPSFRGQGLGTQMCRLVLQMAQQQLSLGRIDLTVEKDDARHIYTKLGFEPVPTETLRLSF</sequence>
<dbReference type="EMBL" id="HG725689">
    <property type="protein sequence ID" value="CDJ69262.1"/>
    <property type="molecule type" value="Genomic_DNA"/>
</dbReference>
<organism evidence="3 4">
    <name type="scientific">Eimeria necatrix</name>
    <dbReference type="NCBI Taxonomy" id="51315"/>
    <lineage>
        <taxon>Eukaryota</taxon>
        <taxon>Sar</taxon>
        <taxon>Alveolata</taxon>
        <taxon>Apicomplexa</taxon>
        <taxon>Conoidasida</taxon>
        <taxon>Coccidia</taxon>
        <taxon>Eucoccidiorida</taxon>
        <taxon>Eimeriorina</taxon>
        <taxon>Eimeriidae</taxon>
        <taxon>Eimeria</taxon>
    </lineage>
</organism>
<dbReference type="PROSITE" id="PS51186">
    <property type="entry name" value="GNAT"/>
    <property type="match status" value="1"/>
</dbReference>